<dbReference type="GO" id="GO:0005506">
    <property type="term" value="F:iron ion binding"/>
    <property type="evidence" value="ECO:0007669"/>
    <property type="project" value="InterPro"/>
</dbReference>
<dbReference type="InterPro" id="IPR036396">
    <property type="entry name" value="Cyt_P450_sf"/>
</dbReference>
<dbReference type="Gene3D" id="1.10.630.10">
    <property type="entry name" value="Cytochrome P450"/>
    <property type="match status" value="1"/>
</dbReference>
<dbReference type="GO" id="GO:0020037">
    <property type="term" value="F:heme binding"/>
    <property type="evidence" value="ECO:0007669"/>
    <property type="project" value="InterPro"/>
</dbReference>
<keyword evidence="2 7" id="KW-0349">Heme</keyword>
<keyword evidence="4 7" id="KW-0560">Oxidoreductase</keyword>
<name>A0A150SHK0_SORCE</name>
<evidence type="ECO:0000313" key="9">
    <source>
        <dbReference type="Proteomes" id="UP000075515"/>
    </source>
</evidence>
<comment type="caution">
    <text evidence="8">The sequence shown here is derived from an EMBL/GenBank/DDBJ whole genome shotgun (WGS) entry which is preliminary data.</text>
</comment>
<dbReference type="Proteomes" id="UP000075515">
    <property type="component" value="Unassembled WGS sequence"/>
</dbReference>
<gene>
    <name evidence="8" type="ORF">BE18_45050</name>
</gene>
<dbReference type="PRINTS" id="PR00385">
    <property type="entry name" value="P450"/>
</dbReference>
<dbReference type="SUPFAM" id="SSF48264">
    <property type="entry name" value="Cytochrome P450"/>
    <property type="match status" value="1"/>
</dbReference>
<keyword evidence="6 7" id="KW-0503">Monooxygenase</keyword>
<dbReference type="FunFam" id="1.10.630.10:FF:000018">
    <property type="entry name" value="Cytochrome P450 monooxygenase"/>
    <property type="match status" value="1"/>
</dbReference>
<evidence type="ECO:0000256" key="4">
    <source>
        <dbReference type="ARBA" id="ARBA00023002"/>
    </source>
</evidence>
<reference evidence="8 9" key="1">
    <citation type="submission" date="2014-02" db="EMBL/GenBank/DDBJ databases">
        <title>The small core and large imbalanced accessory genome model reveals a collaborative survival strategy of Sorangium cellulosum strains in nature.</title>
        <authorList>
            <person name="Han K."/>
            <person name="Peng R."/>
            <person name="Blom J."/>
            <person name="Li Y.-Z."/>
        </authorList>
    </citation>
    <scope>NUCLEOTIDE SEQUENCE [LARGE SCALE GENOMIC DNA]</scope>
    <source>
        <strain evidence="8 9">So0149</strain>
    </source>
</reference>
<dbReference type="EMBL" id="JEMC01001990">
    <property type="protein sequence ID" value="KYF91827.1"/>
    <property type="molecule type" value="Genomic_DNA"/>
</dbReference>
<evidence type="ECO:0000256" key="2">
    <source>
        <dbReference type="ARBA" id="ARBA00022617"/>
    </source>
</evidence>
<accession>A0A150SHK0</accession>
<protein>
    <submittedName>
        <fullName evidence="8">Cytochrome</fullName>
    </submittedName>
</protein>
<keyword evidence="5 7" id="KW-0408">Iron</keyword>
<dbReference type="Pfam" id="PF00067">
    <property type="entry name" value="p450"/>
    <property type="match status" value="1"/>
</dbReference>
<evidence type="ECO:0000256" key="5">
    <source>
        <dbReference type="ARBA" id="ARBA00023004"/>
    </source>
</evidence>
<evidence type="ECO:0000256" key="7">
    <source>
        <dbReference type="RuleBase" id="RU000461"/>
    </source>
</evidence>
<organism evidence="8 9">
    <name type="scientific">Sorangium cellulosum</name>
    <name type="common">Polyangium cellulosum</name>
    <dbReference type="NCBI Taxonomy" id="56"/>
    <lineage>
        <taxon>Bacteria</taxon>
        <taxon>Pseudomonadati</taxon>
        <taxon>Myxococcota</taxon>
        <taxon>Polyangia</taxon>
        <taxon>Polyangiales</taxon>
        <taxon>Polyangiaceae</taxon>
        <taxon>Sorangium</taxon>
    </lineage>
</organism>
<dbReference type="PROSITE" id="PS00086">
    <property type="entry name" value="CYTOCHROME_P450"/>
    <property type="match status" value="1"/>
</dbReference>
<dbReference type="GO" id="GO:0016705">
    <property type="term" value="F:oxidoreductase activity, acting on paired donors, with incorporation or reduction of molecular oxygen"/>
    <property type="evidence" value="ECO:0007669"/>
    <property type="project" value="InterPro"/>
</dbReference>
<evidence type="ECO:0000256" key="1">
    <source>
        <dbReference type="ARBA" id="ARBA00010617"/>
    </source>
</evidence>
<evidence type="ECO:0000256" key="3">
    <source>
        <dbReference type="ARBA" id="ARBA00022723"/>
    </source>
</evidence>
<dbReference type="PANTHER" id="PTHR46696:SF1">
    <property type="entry name" value="CYTOCHROME P450 YJIB-RELATED"/>
    <property type="match status" value="1"/>
</dbReference>
<dbReference type="InterPro" id="IPR002397">
    <property type="entry name" value="Cyt_P450_B"/>
</dbReference>
<dbReference type="PRINTS" id="PR00359">
    <property type="entry name" value="BP450"/>
</dbReference>
<dbReference type="PANTHER" id="PTHR46696">
    <property type="entry name" value="P450, PUTATIVE (EUROFUNG)-RELATED"/>
    <property type="match status" value="1"/>
</dbReference>
<dbReference type="InterPro" id="IPR017972">
    <property type="entry name" value="Cyt_P450_CS"/>
</dbReference>
<evidence type="ECO:0000313" key="8">
    <source>
        <dbReference type="EMBL" id="KYF91827.1"/>
    </source>
</evidence>
<dbReference type="GO" id="GO:0004497">
    <property type="term" value="F:monooxygenase activity"/>
    <property type="evidence" value="ECO:0007669"/>
    <property type="project" value="UniProtKB-KW"/>
</dbReference>
<dbReference type="AlphaFoldDB" id="A0A150SHK0"/>
<evidence type="ECO:0000256" key="6">
    <source>
        <dbReference type="ARBA" id="ARBA00023033"/>
    </source>
</evidence>
<keyword evidence="3 7" id="KW-0479">Metal-binding</keyword>
<comment type="similarity">
    <text evidence="1 7">Belongs to the cytochrome P450 family.</text>
</comment>
<dbReference type="InterPro" id="IPR001128">
    <property type="entry name" value="Cyt_P450"/>
</dbReference>
<sequence>MSERLNLMSPAMLADPYPTYAELRREAPVCQVDPGGFWAVTRHDDVIAVLKDTAVFSSEGFRAATKPAWLGHNPFGDSMLVLDPPAHGRLRSLVNRAFTPAAMARLEARVRAFAEAIAARLPLGQPVDWVESLAMPLPASVIGELLGLDPSLHARFKRWTDDLTSISPVTPDMTARMEEIRTTVREAEQYLTEVLASRRRAPADDMVTDLLRAQVDGQSLTDAELMSFLFLLLVGGLETTVHLLSHSALQLVAHPEVLDRLRADPALIPRFIDEVLRYEPPVRSVYRLVMADTEIGGVRLTKGAKVLAMIGSACRDEAHFPDAHRFDIDRGGVTHLPFGHGIHFCLGAPLARLEARLLFTALLPRVRRLSPAGPPEWRRALSMRGVTSLPLVAHPA</sequence>
<proteinExistence type="inferred from homology"/>